<sequence>MTYQQTDKIPKYARVWAIILMLPDARHYTVARFYNRRDGEVHLRVLQRFMPKSEFKLLFDPAEE</sequence>
<protein>
    <submittedName>
        <fullName evidence="1">Uncharacterized protein</fullName>
    </submittedName>
</protein>
<evidence type="ECO:0000313" key="2">
    <source>
        <dbReference type="Proteomes" id="UP001050975"/>
    </source>
</evidence>
<dbReference type="EMBL" id="BLAY01000207">
    <property type="protein sequence ID" value="GET43219.1"/>
    <property type="molecule type" value="Genomic_DNA"/>
</dbReference>
<gene>
    <name evidence="1" type="ORF">MiSe_80410</name>
</gene>
<organism evidence="1 2">
    <name type="scientific">Microseira wollei NIES-4236</name>
    <dbReference type="NCBI Taxonomy" id="2530354"/>
    <lineage>
        <taxon>Bacteria</taxon>
        <taxon>Bacillati</taxon>
        <taxon>Cyanobacteriota</taxon>
        <taxon>Cyanophyceae</taxon>
        <taxon>Oscillatoriophycideae</taxon>
        <taxon>Aerosakkonematales</taxon>
        <taxon>Aerosakkonemataceae</taxon>
        <taxon>Microseira</taxon>
    </lineage>
</organism>
<evidence type="ECO:0000313" key="1">
    <source>
        <dbReference type="EMBL" id="GET43219.1"/>
    </source>
</evidence>
<dbReference type="AlphaFoldDB" id="A0AAV3XL68"/>
<dbReference type="RefSeq" id="WP_226591810.1">
    <property type="nucleotide sequence ID" value="NZ_BLAY01000207.1"/>
</dbReference>
<keyword evidence="2" id="KW-1185">Reference proteome</keyword>
<comment type="caution">
    <text evidence="1">The sequence shown here is derived from an EMBL/GenBank/DDBJ whole genome shotgun (WGS) entry which is preliminary data.</text>
</comment>
<accession>A0AAV3XL68</accession>
<reference evidence="1" key="1">
    <citation type="submission" date="2019-10" db="EMBL/GenBank/DDBJ databases">
        <title>Draft genome sequece of Microseira wollei NIES-4236.</title>
        <authorList>
            <person name="Yamaguchi H."/>
            <person name="Suzuki S."/>
            <person name="Kawachi M."/>
        </authorList>
    </citation>
    <scope>NUCLEOTIDE SEQUENCE</scope>
    <source>
        <strain evidence="1">NIES-4236</strain>
    </source>
</reference>
<dbReference type="Proteomes" id="UP001050975">
    <property type="component" value="Unassembled WGS sequence"/>
</dbReference>
<name>A0AAV3XL68_9CYAN</name>
<proteinExistence type="predicted"/>